<organism evidence="11 12">
    <name type="scientific">Candidatus Nitrosotenuis uzonensis</name>
    <dbReference type="NCBI Taxonomy" id="1407055"/>
    <lineage>
        <taxon>Archaea</taxon>
        <taxon>Nitrososphaerota</taxon>
        <taxon>Candidatus Nitrosotenuis</taxon>
    </lineage>
</organism>
<dbReference type="Gene3D" id="3.20.20.220">
    <property type="match status" value="1"/>
</dbReference>
<feature type="domain" description="Proline dehydrogenase" evidence="10">
    <location>
        <begin position="49"/>
        <end position="293"/>
    </location>
</feature>
<dbReference type="PIRSF" id="PIRSF000196">
    <property type="entry name" value="Pro_dehydrog"/>
    <property type="match status" value="1"/>
</dbReference>
<comment type="caution">
    <text evidence="11">The sequence shown here is derived from an EMBL/GenBank/DDBJ whole genome shotgun (WGS) entry which is preliminary data.</text>
</comment>
<dbReference type="InterPro" id="IPR029041">
    <property type="entry name" value="FAD-linked_oxidoreductase-like"/>
</dbReference>
<evidence type="ECO:0000256" key="3">
    <source>
        <dbReference type="ARBA" id="ARBA00012695"/>
    </source>
</evidence>
<evidence type="ECO:0000256" key="9">
    <source>
        <dbReference type="ARBA" id="ARBA00048779"/>
    </source>
</evidence>
<reference evidence="11" key="1">
    <citation type="submission" date="2021-02" db="EMBL/GenBank/DDBJ databases">
        <authorList>
            <person name="Han P."/>
        </authorList>
    </citation>
    <scope>NUCLEOTIDE SEQUENCE</scope>
    <source>
        <strain evidence="11">Candidatus Nitrosotenuis uzonensis 5A</strain>
    </source>
</reference>
<evidence type="ECO:0000256" key="2">
    <source>
        <dbReference type="ARBA" id="ARBA00004739"/>
    </source>
</evidence>
<dbReference type="Proteomes" id="UP000655759">
    <property type="component" value="Unassembled WGS sequence"/>
</dbReference>
<dbReference type="PANTHER" id="PTHR13914">
    <property type="entry name" value="PROLINE OXIDASE"/>
    <property type="match status" value="1"/>
</dbReference>
<proteinExistence type="predicted"/>
<evidence type="ECO:0000256" key="4">
    <source>
        <dbReference type="ARBA" id="ARBA00022630"/>
    </source>
</evidence>
<dbReference type="UniPathway" id="UPA00261">
    <property type="reaction ID" value="UER00373"/>
</dbReference>
<sequence>MTIDKFSKLLRISYKFTLMTSGTHVMEKILFGVAKRWIAGNTIDDALSAAKISYKNGMNVIINKLGEHHRSNQAIQNTISEYKTIISSFRKWNVCGGISVKPTQIGLSKSMRECLQNFQSIIRSASLSQTFVWIDMESSDHTDKTIEIYQSIFSKYERLGVALQANLKRTENDLSDLLTIGAKIRLVKGAYRENSKIAYKSKEQIDANYEKLMKTLFEKGNEFGIATHDLRLIEKAKSYSREHQRKFEFQMLRGIMDSIKPGLVRDGFSLAEYIPYGTNWLPYSIRRLKERKRNILLLGSAFVSKY</sequence>
<dbReference type="EC" id="1.5.5.2" evidence="3"/>
<keyword evidence="6" id="KW-0274">FAD</keyword>
<keyword evidence="4" id="KW-0285">Flavoprotein</keyword>
<evidence type="ECO:0000256" key="6">
    <source>
        <dbReference type="ARBA" id="ARBA00022827"/>
    </source>
</evidence>
<dbReference type="InterPro" id="IPR015659">
    <property type="entry name" value="Proline_oxidase"/>
</dbReference>
<comment type="catalytic activity">
    <reaction evidence="9">
        <text>L-proline + a quinone = (S)-1-pyrroline-5-carboxylate + a quinol + H(+)</text>
        <dbReference type="Rhea" id="RHEA:23784"/>
        <dbReference type="ChEBI" id="CHEBI:15378"/>
        <dbReference type="ChEBI" id="CHEBI:17388"/>
        <dbReference type="ChEBI" id="CHEBI:24646"/>
        <dbReference type="ChEBI" id="CHEBI:60039"/>
        <dbReference type="ChEBI" id="CHEBI:132124"/>
        <dbReference type="EC" id="1.5.5.2"/>
    </reaction>
</comment>
<dbReference type="GO" id="GO:0010133">
    <property type="term" value="P:L-proline catabolic process to L-glutamate"/>
    <property type="evidence" value="ECO:0007669"/>
    <property type="project" value="UniProtKB-UniPathway"/>
</dbReference>
<accession>A0A812EZT1</accession>
<comment type="pathway">
    <text evidence="2">Amino-acid degradation; L-proline degradation into L-glutamate; L-glutamate from L-proline: step 1/2.</text>
</comment>
<comment type="cofactor">
    <cofactor evidence="1">
        <name>FAD</name>
        <dbReference type="ChEBI" id="CHEBI:57692"/>
    </cofactor>
</comment>
<dbReference type="EMBL" id="CAJNAQ010000002">
    <property type="protein sequence ID" value="CAE6487749.1"/>
    <property type="molecule type" value="Genomic_DNA"/>
</dbReference>
<dbReference type="InterPro" id="IPR002872">
    <property type="entry name" value="Proline_DH_dom"/>
</dbReference>
<name>A0A812EZT1_9ARCH</name>
<keyword evidence="5" id="KW-0547">Nucleotide-binding</keyword>
<keyword evidence="7" id="KW-0560">Oxidoreductase</keyword>
<dbReference type="AlphaFoldDB" id="A0A812EZT1"/>
<evidence type="ECO:0000313" key="12">
    <source>
        <dbReference type="Proteomes" id="UP000655759"/>
    </source>
</evidence>
<evidence type="ECO:0000256" key="1">
    <source>
        <dbReference type="ARBA" id="ARBA00001974"/>
    </source>
</evidence>
<evidence type="ECO:0000259" key="10">
    <source>
        <dbReference type="Pfam" id="PF01619"/>
    </source>
</evidence>
<keyword evidence="8" id="KW-0642">Proline metabolism</keyword>
<dbReference type="InterPro" id="IPR008219">
    <property type="entry name" value="PRODH_bac_arc"/>
</dbReference>
<evidence type="ECO:0000313" key="11">
    <source>
        <dbReference type="EMBL" id="CAE6487749.1"/>
    </source>
</evidence>
<evidence type="ECO:0000256" key="5">
    <source>
        <dbReference type="ARBA" id="ARBA00022741"/>
    </source>
</evidence>
<dbReference type="GO" id="GO:0000166">
    <property type="term" value="F:nucleotide binding"/>
    <property type="evidence" value="ECO:0007669"/>
    <property type="project" value="UniProtKB-KW"/>
</dbReference>
<evidence type="ECO:0000256" key="8">
    <source>
        <dbReference type="ARBA" id="ARBA00023062"/>
    </source>
</evidence>
<evidence type="ECO:0000256" key="7">
    <source>
        <dbReference type="ARBA" id="ARBA00023002"/>
    </source>
</evidence>
<dbReference type="PANTHER" id="PTHR13914:SF0">
    <property type="entry name" value="PROLINE DEHYDROGENASE 1, MITOCHONDRIAL"/>
    <property type="match status" value="1"/>
</dbReference>
<dbReference type="SUPFAM" id="SSF51730">
    <property type="entry name" value="FAD-linked oxidoreductase"/>
    <property type="match status" value="1"/>
</dbReference>
<dbReference type="GO" id="GO:0004657">
    <property type="term" value="F:proline dehydrogenase activity"/>
    <property type="evidence" value="ECO:0007669"/>
    <property type="project" value="UniProtKB-EC"/>
</dbReference>
<gene>
    <name evidence="11" type="ORF">NUZ5A_20360</name>
</gene>
<dbReference type="Pfam" id="PF01619">
    <property type="entry name" value="Pro_dh"/>
    <property type="match status" value="1"/>
</dbReference>
<protein>
    <recommendedName>
        <fullName evidence="3">proline dehydrogenase</fullName>
        <ecNumber evidence="3">1.5.5.2</ecNumber>
    </recommendedName>
</protein>